<evidence type="ECO:0000313" key="3">
    <source>
        <dbReference type="Proteomes" id="UP000192674"/>
    </source>
</evidence>
<reference evidence="2 3" key="1">
    <citation type="submission" date="2017-04" db="EMBL/GenBank/DDBJ databases">
        <authorList>
            <person name="Afonso C.L."/>
            <person name="Miller P.J."/>
            <person name="Scott M.A."/>
            <person name="Spackman E."/>
            <person name="Goraichik I."/>
            <person name="Dimitrov K.M."/>
            <person name="Suarez D.L."/>
            <person name="Swayne D.E."/>
        </authorList>
    </citation>
    <scope>NUCLEOTIDE SEQUENCE [LARGE SCALE GENOMIC DNA]</scope>
    <source>
        <strain evidence="2 3">DSM 43828</strain>
    </source>
</reference>
<dbReference type="Proteomes" id="UP000192674">
    <property type="component" value="Unassembled WGS sequence"/>
</dbReference>
<evidence type="ECO:0000313" key="2">
    <source>
        <dbReference type="EMBL" id="SMD24705.1"/>
    </source>
</evidence>
<keyword evidence="3" id="KW-1185">Reference proteome</keyword>
<feature type="region of interest" description="Disordered" evidence="1">
    <location>
        <begin position="224"/>
        <end position="246"/>
    </location>
</feature>
<proteinExistence type="predicted"/>
<feature type="region of interest" description="Disordered" evidence="1">
    <location>
        <begin position="77"/>
        <end position="99"/>
    </location>
</feature>
<protein>
    <submittedName>
        <fullName evidence="2">Uncharacterized protein</fullName>
    </submittedName>
</protein>
<evidence type="ECO:0000256" key="1">
    <source>
        <dbReference type="SAM" id="MobiDB-lite"/>
    </source>
</evidence>
<accession>A0A1W2FS01</accession>
<gene>
    <name evidence="2" type="ORF">SAMN05661093_08726</name>
</gene>
<dbReference type="AlphaFoldDB" id="A0A1W2FS01"/>
<name>A0A1W2FS01_KIBAR</name>
<dbReference type="EMBL" id="FWXV01000010">
    <property type="protein sequence ID" value="SMD24705.1"/>
    <property type="molecule type" value="Genomic_DNA"/>
</dbReference>
<organism evidence="2 3">
    <name type="scientific">Kibdelosporangium aridum</name>
    <dbReference type="NCBI Taxonomy" id="2030"/>
    <lineage>
        <taxon>Bacteria</taxon>
        <taxon>Bacillati</taxon>
        <taxon>Actinomycetota</taxon>
        <taxon>Actinomycetes</taxon>
        <taxon>Pseudonocardiales</taxon>
        <taxon>Pseudonocardiaceae</taxon>
        <taxon>Kibdelosporangium</taxon>
    </lineage>
</organism>
<sequence length="259" mass="28190">MLLECRVAGVGVRGAAVVSAGSRAADDTVPVAVWHLVAAGAIAPALAAGEQPVAASSSVPCQHTRCPVRLQISSPTDCPTRTLGDERGGGSRSSGWGRQDASSLRWWQPRCLVHCDGTITPHATRPLESSGILVAYFAICHNTPARSPWQRQAGQQYSLIGPLRTRVGSCVQVLAVHWCPDQMRRLSERQMRRLSERHSAALANRRWLEWTWHAGQPMVPCRVVRGSGVRNGQGGSGRRRSRPHGPARWPWLGRVLAVF</sequence>